<dbReference type="OMA" id="LPRQWRS"/>
<evidence type="ECO:0000256" key="1">
    <source>
        <dbReference type="ARBA" id="ARBA00023015"/>
    </source>
</evidence>
<dbReference type="Gramene" id="TraesCAD_scaffold_038435_01G000300.1">
    <property type="protein sequence ID" value="TraesCAD_scaffold_038435_01G000300.1"/>
    <property type="gene ID" value="TraesCAD_scaffold_038435_01G000300"/>
</dbReference>
<dbReference type="Gramene" id="TraesARI7A03G03825020.1">
    <property type="protein sequence ID" value="TraesARI7A03G03825020.1"/>
    <property type="gene ID" value="TraesARI7A03G03825020"/>
</dbReference>
<dbReference type="PaxDb" id="4565-Traes_7AS_07B4F6D56.2"/>
<feature type="compositionally biased region" description="Polar residues" evidence="4">
    <location>
        <begin position="1118"/>
        <end position="1132"/>
    </location>
</feature>
<feature type="compositionally biased region" description="Basic and acidic residues" evidence="4">
    <location>
        <begin position="1181"/>
        <end position="1191"/>
    </location>
</feature>
<feature type="compositionally biased region" description="Basic and acidic residues" evidence="4">
    <location>
        <begin position="1214"/>
        <end position="1228"/>
    </location>
</feature>
<feature type="compositionally biased region" description="Acidic residues" evidence="4">
    <location>
        <begin position="699"/>
        <end position="724"/>
    </location>
</feature>
<dbReference type="KEGG" id="taes:123148860"/>
<feature type="region of interest" description="Disordered" evidence="4">
    <location>
        <begin position="198"/>
        <end position="298"/>
    </location>
</feature>
<evidence type="ECO:0008006" key="7">
    <source>
        <dbReference type="Google" id="ProtNLM"/>
    </source>
</evidence>
<feature type="compositionally biased region" description="Acidic residues" evidence="4">
    <location>
        <begin position="1106"/>
        <end position="1117"/>
    </location>
</feature>
<dbReference type="Gramene" id="TraesJUL7A03G03888980.2">
    <property type="protein sequence ID" value="TraesJUL7A03G03888980.2"/>
    <property type="gene ID" value="TraesJUL7A03G03888980"/>
</dbReference>
<feature type="compositionally biased region" description="Basic residues" evidence="4">
    <location>
        <begin position="252"/>
        <end position="263"/>
    </location>
</feature>
<dbReference type="STRING" id="4565.A0A3B6RB65"/>
<feature type="compositionally biased region" description="Polar residues" evidence="4">
    <location>
        <begin position="1144"/>
        <end position="1153"/>
    </location>
</feature>
<dbReference type="Gramene" id="TraesCS7A03G0363200.3">
    <property type="protein sequence ID" value="TraesCS7A03G0363200.3.CDS"/>
    <property type="gene ID" value="TraesCS7A03G0363200"/>
</dbReference>
<feature type="compositionally biased region" description="Basic and acidic residues" evidence="4">
    <location>
        <begin position="1049"/>
        <end position="1059"/>
    </location>
</feature>
<dbReference type="OrthoDB" id="49309at2759"/>
<feature type="compositionally biased region" description="Low complexity" evidence="4">
    <location>
        <begin position="20"/>
        <end position="33"/>
    </location>
</feature>
<evidence type="ECO:0000313" key="6">
    <source>
        <dbReference type="Proteomes" id="UP000019116"/>
    </source>
</evidence>
<feature type="compositionally biased region" description="Basic and acidic residues" evidence="4">
    <location>
        <begin position="1071"/>
        <end position="1080"/>
    </location>
</feature>
<dbReference type="Gramene" id="TraesSTA7A03G03849010.1">
    <property type="protein sequence ID" value="TraesSTA7A03G03849010.1"/>
    <property type="gene ID" value="TraesSTA7A03G03849010"/>
</dbReference>
<keyword evidence="2" id="KW-0804">Transcription</keyword>
<evidence type="ECO:0000256" key="2">
    <source>
        <dbReference type="ARBA" id="ARBA00023163"/>
    </source>
</evidence>
<feature type="compositionally biased region" description="Acidic residues" evidence="4">
    <location>
        <begin position="213"/>
        <end position="240"/>
    </location>
</feature>
<feature type="region of interest" description="Disordered" evidence="4">
    <location>
        <begin position="465"/>
        <end position="500"/>
    </location>
</feature>
<protein>
    <recommendedName>
        <fullName evidence="7">Myb-like domain-containing protein</fullName>
    </recommendedName>
</protein>
<feature type="compositionally biased region" description="Polar residues" evidence="4">
    <location>
        <begin position="268"/>
        <end position="279"/>
    </location>
</feature>
<reference evidence="5" key="2">
    <citation type="submission" date="2018-10" db="UniProtKB">
        <authorList>
            <consortium name="EnsemblPlants"/>
        </authorList>
    </citation>
    <scope>IDENTIFICATION</scope>
</reference>
<dbReference type="PANTHER" id="PTHR16088">
    <property type="entry name" value="YY1 ASSOCIATED PROTEIN-RELATED"/>
    <property type="match status" value="1"/>
</dbReference>
<name>A0A3B6RB65_WHEAT</name>
<dbReference type="Proteomes" id="UP000019116">
    <property type="component" value="Chromosome 7A"/>
</dbReference>
<feature type="region of interest" description="Disordered" evidence="4">
    <location>
        <begin position="1144"/>
        <end position="1237"/>
    </location>
</feature>
<feature type="region of interest" description="Disordered" evidence="4">
    <location>
        <begin position="681"/>
        <end position="725"/>
    </location>
</feature>
<dbReference type="Gramene" id="TraesNOR7A03G03896960.1">
    <property type="protein sequence ID" value="TraesNOR7A03G03896960.1"/>
    <property type="gene ID" value="TraesNOR7A03G03896960"/>
</dbReference>
<proteinExistence type="predicted"/>
<organism evidence="5">
    <name type="scientific">Triticum aestivum</name>
    <name type="common">Wheat</name>
    <dbReference type="NCBI Taxonomy" id="4565"/>
    <lineage>
        <taxon>Eukaryota</taxon>
        <taxon>Viridiplantae</taxon>
        <taxon>Streptophyta</taxon>
        <taxon>Embryophyta</taxon>
        <taxon>Tracheophyta</taxon>
        <taxon>Spermatophyta</taxon>
        <taxon>Magnoliopsida</taxon>
        <taxon>Liliopsida</taxon>
        <taxon>Poales</taxon>
        <taxon>Poaceae</taxon>
        <taxon>BOP clade</taxon>
        <taxon>Pooideae</taxon>
        <taxon>Triticodae</taxon>
        <taxon>Triticeae</taxon>
        <taxon>Triticinae</taxon>
        <taxon>Triticum</taxon>
    </lineage>
</organism>
<reference evidence="5" key="1">
    <citation type="submission" date="2018-08" db="EMBL/GenBank/DDBJ databases">
        <authorList>
            <person name="Rossello M."/>
        </authorList>
    </citation>
    <scope>NUCLEOTIDE SEQUENCE [LARGE SCALE GENOMIC DNA]</scope>
    <source>
        <strain evidence="5">cv. Chinese Spring</strain>
    </source>
</reference>
<dbReference type="InterPro" id="IPR052435">
    <property type="entry name" value="YY1-Transcr_Regul"/>
</dbReference>
<dbReference type="Gramene" id="TraesCS7A02G156000.1">
    <property type="protein sequence ID" value="TraesCS7A02G156000.1"/>
    <property type="gene ID" value="TraesCS7A02G156000"/>
</dbReference>
<feature type="compositionally biased region" description="Basic residues" evidence="4">
    <location>
        <begin position="1192"/>
        <end position="1204"/>
    </location>
</feature>
<dbReference type="Gramene" id="TraesPARA_EIv1.0_2262300.1">
    <property type="protein sequence ID" value="TraesPARA_EIv1.0_2262300.1.CDS"/>
    <property type="gene ID" value="TraesPARA_EIv1.0_2262300"/>
</dbReference>
<feature type="region of interest" description="Disordered" evidence="4">
    <location>
        <begin position="1043"/>
        <end position="1132"/>
    </location>
</feature>
<feature type="compositionally biased region" description="Polar residues" evidence="4">
    <location>
        <begin position="471"/>
        <end position="498"/>
    </location>
</feature>
<sequence>MDVDDDVEDDDMDFNPLYREGSPSETSSSLTSEAECEGTSFQNQPSTEVLLRNSPGNGNAGDCVLPTESLSAKGACKENAGDCVLPKESLSAKGACKENVPASSSTQLHCENGEGRVNGLGKKPLQTVASFSPPVQNTHPLLHEGTEEDAICRRTRARYSLANYALDELETFLQESDDDGDLQNVDEEEEYRKFLSAVLSGGGDGTQPCQGDETQDEDENDADFELEIEEALESDGGENVENDKNINGRNKKDGHRPQTRKKRPESSRAVNHQQESTKPNLRPIVPNFSPTPQVPGQYPSQNINVPSSSSSATGAAVVKGFTDEQLGQLHILIYEHVQLMIQTFSLCVLDPSKQRVAADVKKMIVELVGYRDQALARKNTIRQQFYFEGQHLRSAISHAFSETSQCQWIPLIKNPVMSILDVSPLHLALSYLSDVAGAVVKYRKSHVDGTPERIRFRKEPLFPSPVLSTGRDANNISQDRPNNVSTSTPASPGQSQPKKSLAATLFESTKKESVALVPFDIARLAQRFYPLFNFSLFPHKPPPAAMVSRLLFTDAEDGLLALGLLEYNNDWEAIQKRFLPCKSTHQIFVRQKNRSSAKATDNPVKDVRRMKNSPLTSEEVQRIEEGLKIFKHDWTSVWKFVVPYRDPSLLQRQWRVANGIQRSYSKSEALKAKRRTYEAKRRQLKASMADSQVGREQETDNDAFEDVENDDDDDDDDDDGDDPYVNEAFLADTENRSMNMMQTGTSLNDECGSAYGRFEQHKRNGTHHGVGAAYIPFSSCASDGPSTKRVFGVTLDEPQASQLSKEKGSHVVKLAPDLPPVNLPPSVRVISQMEFHQNAAQDLFPVPPPTFTECVYTQLNLFPHHSTTDRSQQHGRDARSMEDGAEQDFQMHPLLFQHPREVLSSHSHSIQNLTSHSRNYNLFPFEKVQVEKSNTQTTDGMERAPVNANTIDFHPLLQRPEAEMHVEVPEEDCRPLSNQSDGRIREPPVDDQSTVREASTSKRENGIDMQESTSPCERDTNIDLDIHLCSSVDFRIANDLRSTPSKSRIQPERPVKDRASILNLQPGNASPHHDTERPGEETMQGIVMEQEELSDSEEESQHVEFECEEMDDSEDEQVQGTEPCSTTNKGTSASIVCSELQENNDQCQTQQGLKQVAKQGVGSKRKSRGSSSARSVRAKLKPTDADAEKHTGTRRSRRISRSRSRASESSQAKMPEEAGPEHKSSESRRSRKSPAPS</sequence>
<accession>A0A3B6RB65</accession>
<feature type="compositionally biased region" description="Acidic residues" evidence="4">
    <location>
        <begin position="1089"/>
        <end position="1098"/>
    </location>
</feature>
<feature type="region of interest" description="Disordered" evidence="4">
    <location>
        <begin position="1"/>
        <end position="64"/>
    </location>
</feature>
<feature type="compositionally biased region" description="Acidic residues" evidence="4">
    <location>
        <begin position="1"/>
        <end position="13"/>
    </location>
</feature>
<keyword evidence="1" id="KW-0805">Transcription regulation</keyword>
<gene>
    <name evidence="5" type="primary">LOC123148860</name>
</gene>
<dbReference type="PANTHER" id="PTHR16088:SF3">
    <property type="entry name" value="GON-4-LIKE PROTEIN"/>
    <property type="match status" value="1"/>
</dbReference>
<dbReference type="AlphaFoldDB" id="A0A3B6RB65"/>
<dbReference type="EnsemblPlants" id="TraesCS7A02G156000.1">
    <property type="protein sequence ID" value="TraesCS7A02G156000.1"/>
    <property type="gene ID" value="TraesCS7A02G156000"/>
</dbReference>
<keyword evidence="3" id="KW-0539">Nucleus</keyword>
<dbReference type="GO" id="GO:0015986">
    <property type="term" value="P:proton motive force-driven ATP synthesis"/>
    <property type="evidence" value="ECO:0000318"/>
    <property type="project" value="GO_Central"/>
</dbReference>
<feature type="region of interest" description="Disordered" evidence="4">
    <location>
        <begin position="967"/>
        <end position="1018"/>
    </location>
</feature>
<dbReference type="GeneID" id="123148860"/>
<evidence type="ECO:0000256" key="3">
    <source>
        <dbReference type="ARBA" id="ARBA00023242"/>
    </source>
</evidence>
<dbReference type="RefSeq" id="XP_044424313.1">
    <property type="nucleotide sequence ID" value="XM_044568378.1"/>
</dbReference>
<evidence type="ECO:0000256" key="4">
    <source>
        <dbReference type="SAM" id="MobiDB-lite"/>
    </source>
</evidence>
<keyword evidence="6" id="KW-1185">Reference proteome</keyword>
<evidence type="ECO:0000313" key="5">
    <source>
        <dbReference type="EnsemblPlants" id="TraesCS7A02G156000.1"/>
    </source>
</evidence>